<feature type="transmembrane region" description="Helical" evidence="1">
    <location>
        <begin position="1914"/>
        <end position="1935"/>
    </location>
</feature>
<feature type="transmembrane region" description="Helical" evidence="1">
    <location>
        <begin position="1778"/>
        <end position="1801"/>
    </location>
</feature>
<dbReference type="InterPro" id="IPR011641">
    <property type="entry name" value="Tyr-kin_ephrin_A/B_rcpt-like"/>
</dbReference>
<feature type="transmembrane region" description="Helical" evidence="1">
    <location>
        <begin position="1853"/>
        <end position="1872"/>
    </location>
</feature>
<dbReference type="Pfam" id="PF07699">
    <property type="entry name" value="Ephrin_rec_like"/>
    <property type="match status" value="2"/>
</dbReference>
<feature type="transmembrane region" description="Helical" evidence="1">
    <location>
        <begin position="1641"/>
        <end position="1662"/>
    </location>
</feature>
<evidence type="ECO:0000256" key="2">
    <source>
        <dbReference type="SAM" id="SignalP"/>
    </source>
</evidence>
<dbReference type="CDD" id="cd00185">
    <property type="entry name" value="TNFRSF"/>
    <property type="match status" value="1"/>
</dbReference>
<dbReference type="SMART" id="SM01411">
    <property type="entry name" value="Ephrin_rec_like"/>
    <property type="match status" value="5"/>
</dbReference>
<evidence type="ECO:0000259" key="3">
    <source>
        <dbReference type="Pfam" id="PF07699"/>
    </source>
</evidence>
<dbReference type="SUPFAM" id="SSF57184">
    <property type="entry name" value="Growth factor receptor domain"/>
    <property type="match status" value="1"/>
</dbReference>
<dbReference type="InterPro" id="IPR009030">
    <property type="entry name" value="Growth_fac_rcpt_cys_sf"/>
</dbReference>
<feature type="signal peptide" evidence="2">
    <location>
        <begin position="1"/>
        <end position="21"/>
    </location>
</feature>
<keyword evidence="2" id="KW-0732">Signal</keyword>
<gene>
    <name evidence="4" type="ORF">M0811_09096</name>
</gene>
<keyword evidence="1" id="KW-0812">Transmembrane</keyword>
<feature type="domain" description="Tyrosine-protein kinase ephrin type A/B receptor-like" evidence="3">
    <location>
        <begin position="1312"/>
        <end position="1356"/>
    </location>
</feature>
<dbReference type="PANTHER" id="PTHR11319">
    <property type="entry name" value="G PROTEIN-COUPLED RECEPTOR-RELATED"/>
    <property type="match status" value="1"/>
</dbReference>
<dbReference type="Gene3D" id="2.10.50.10">
    <property type="entry name" value="Tumor Necrosis Factor Receptor, subunit A, domain 2"/>
    <property type="match status" value="4"/>
</dbReference>
<comment type="caution">
    <text evidence="4">The sequence shown here is derived from an EMBL/GenBank/DDBJ whole genome shotgun (WGS) entry which is preliminary data.</text>
</comment>
<evidence type="ECO:0000313" key="5">
    <source>
        <dbReference type="Proteomes" id="UP001149090"/>
    </source>
</evidence>
<name>A0A9Q0LI70_ANAIG</name>
<feature type="transmembrane region" description="Helical" evidence="1">
    <location>
        <begin position="1557"/>
        <end position="1575"/>
    </location>
</feature>
<reference evidence="4" key="1">
    <citation type="submission" date="2022-10" db="EMBL/GenBank/DDBJ databases">
        <title>Novel sulphate-reducing endosymbionts in the free-living metamonad Anaeramoeba.</title>
        <authorList>
            <person name="Jerlstrom-Hultqvist J."/>
            <person name="Cepicka I."/>
            <person name="Gallot-Lavallee L."/>
            <person name="Salas-Leiva D."/>
            <person name="Curtis B.A."/>
            <person name="Zahonova K."/>
            <person name="Pipaliya S."/>
            <person name="Dacks J."/>
            <person name="Roger A.J."/>
        </authorList>
    </citation>
    <scope>NUCLEOTIDE SEQUENCE</scope>
    <source>
        <strain evidence="4">BMAN</strain>
    </source>
</reference>
<feature type="transmembrane region" description="Helical" evidence="1">
    <location>
        <begin position="1582"/>
        <end position="1599"/>
    </location>
</feature>
<feature type="transmembrane region" description="Helical" evidence="1">
    <location>
        <begin position="1724"/>
        <end position="1744"/>
    </location>
</feature>
<keyword evidence="5" id="KW-1185">Reference proteome</keyword>
<feature type="chain" id="PRO_5040298677" evidence="2">
    <location>
        <begin position="22"/>
        <end position="2070"/>
    </location>
</feature>
<evidence type="ECO:0000256" key="1">
    <source>
        <dbReference type="SAM" id="Phobius"/>
    </source>
</evidence>
<evidence type="ECO:0000313" key="4">
    <source>
        <dbReference type="EMBL" id="KAJ5073141.1"/>
    </source>
</evidence>
<feature type="transmembrane region" description="Helical" evidence="1">
    <location>
        <begin position="1884"/>
        <end position="1902"/>
    </location>
</feature>
<feature type="transmembrane region" description="Helical" evidence="1">
    <location>
        <begin position="1826"/>
        <end position="1847"/>
    </location>
</feature>
<keyword evidence="1" id="KW-1133">Transmembrane helix</keyword>
<dbReference type="OMA" id="WHLFEVE"/>
<keyword evidence="1" id="KW-0472">Membrane</keyword>
<dbReference type="OrthoDB" id="413581at2759"/>
<dbReference type="EMBL" id="JAPDFW010000077">
    <property type="protein sequence ID" value="KAJ5073141.1"/>
    <property type="molecule type" value="Genomic_DNA"/>
</dbReference>
<accession>A0A9Q0LI70</accession>
<protein>
    <submittedName>
        <fullName evidence="4">Insulin-like growth factor binding proteinn-terminal</fullName>
    </submittedName>
</protein>
<proteinExistence type="predicted"/>
<dbReference type="PANTHER" id="PTHR11319:SF35">
    <property type="entry name" value="OUTER MEMBRANE PROTEIN PMPC-RELATED"/>
    <property type="match status" value="1"/>
</dbReference>
<sequence>MLLKSLLLFLFFNLLILFTTSNYNVVYFCPLNFTWSAIQSNSEVHLRTCCIAITTYTILSGEANLNNVENVTFYGELPAPLDLLCNLLSHTLSFSLSSQLTIQNSRNIVFNATGFEFDFTDMKTQIISSEVYFYGTIKFLHPLLTKKNIPTLLNPCPAFTLTDSSFVHLEDSDFTNIGNCWTTTSQPLFSVTDSEIETVSVSHVSDLFLSMQNPSATKLNSSLIIPSNNPSSMSIIINNPRLLSLEDKNNISIHSQVPISLILTGDLVSIDSNFSSISINNGSLEIDNFDSSYASTVNVYGDSLIFGEGNFPITHLYLHDNSNLSSNIPLSINQFFGSQSESNFTIQKSIDISSLYTSSNLSIWIQNSNFSVSSIDQPYLISQVFLDNAYFQFENSVSIQNVQVTGDQSGFIHGSFQISEIDVQSQLFLQDANLDIQGIVQDSIDSLLLFDNSQIKFSLSKNISINNITCQNDCEIYSINWVLINNLVSNSKVYFQGYFESIYLINSSIIEFENSTFHINSESLIVSPSDLTFIVSETILYLKTPQLTTSYFYSKNSQIYGSITNSIQISDSFLTDQDQFYETHFIVNTPNFGSFQSNNSQSFFINSNVDFQHPISSNLSLSFQNSTINATEIAIPSSIWISFEDCLENIDLDLIHLEGSLELINSSLLIEIESLSQIENFLIQNARLSLKNSQENYYSLVSKIENSSISNIHLTSNIFNISGFLDLQNSSLSLLDGDSTHFESQSIQIFGDHLSTIEVLSGGIEGCFDLELNSINLSFSGSCFQVFEGGKVTISNYSLIYFNQSTTNITFDDLSIQDSIFESENEISVNNLDIFNDCQIIIPHILIYSNFDFQNYQIQNLFITFYENVTMNFNFSTIILNSTFNNFGKMQFGSGITFENAEINNQGELGFLNNISKNGFFTVNNYGTFYFISLPQNLTYQNSKLQESIPFIFEGDIYNEKNIYLNGFLLINGSLTQNQSGSAIYLQQNDTMELDNFNLFGGSIIGDNLQSLQVKNSFICTNGEIISINLIYSNAIFSTGNISFLDSQILSDSTLLIDASIQMNNSQITISSNFEISNSSASIQGNDGFSSIINNGNFTSLSGIIQTNIINNLYLHFENSDIYFESLKNFGTFYLGGSASITNNFENYGNAIFSNLKSSKLISFQEMKNFGEFNIIGSFTFSGNFLSSENSSFQVEIQKGNETEIRFNSGSVYLTGLLDVYFSFNLFQPKLGDEFPIMIFEGILDNNFSTLELNDLSKKFEINVTNEEIKYIFMGCESGYFSSDLYSECQACSQGSFSSKRASFYCESCSLGSYANKTGSPKCSLCESGSFSASIGSISCEVCPIGTYSSQNGSESCSICPQGYYSNTNGSSSCKKCGIGRETTSSSTCEYCKVGTYNRKEASPCLVCPAGSYSSSNGATFCFPCGMFYYQDEMGQSTCKRCPSNTITFSQGSSTINECVCKEGMYGNPGEDCKSCPKGGICNEPGMNEPKVDQGYWADQNLIFYKCDPFEACPGGNKETCNSKLGYQGVICSECSKGYYKFSSRCQKCPTNSKKRLYIAGIILVLFAILLVIIARSKARSYFGSLSIALSFFQILATLPKMQVSWPSRTQSFLNSLSFFNFNIDFLAPECSLSISFTIKWFSVVLVPVVIVILFAFLFLVIQLHSIIIRKCGSKFSEKFPNFCAKPTRRTTNKYLYPFSWIRFQISKFFTHGNSSAEKLYSSFLNAFVAFCFLAYLFLCQWIFTLFSCTKQANGVYTLNAAPSYRCYNDPWWKKMVIPGAIFGFLYVIGIPALIIFMLVYHSKYHTEKVFDSRLSLLCSRFRREWFFWELVVMARKAIFVFVLLYFNFIADLQIRLLILILLVAIILQAVFEPYDTKGRNRTELILLSVLEIVMLSSFVFRSNESGDSETKEIVEFIVLILIWIGIVIIFFVFLNEMKERIKYKKNQIKTAEKQKHQDILDVLKGSEFIQLLDRKPSFDFVMEWFGKVSHKKVSKFAKIFNQFNEVIEKNSIQFPEQKYLDNWQELLENEFKDWYEKKANIEEKLDFRSLVYSLLKYINEKNENENENL</sequence>
<feature type="domain" description="Tyrosine-protein kinase ephrin type A/B receptor-like" evidence="3">
    <location>
        <begin position="1411"/>
        <end position="1459"/>
    </location>
</feature>
<dbReference type="Proteomes" id="UP001149090">
    <property type="component" value="Unassembled WGS sequence"/>
</dbReference>
<organism evidence="4 5">
    <name type="scientific">Anaeramoeba ignava</name>
    <name type="common">Anaerobic marine amoeba</name>
    <dbReference type="NCBI Taxonomy" id="1746090"/>
    <lineage>
        <taxon>Eukaryota</taxon>
        <taxon>Metamonada</taxon>
        <taxon>Anaeramoebidae</taxon>
        <taxon>Anaeramoeba</taxon>
    </lineage>
</organism>